<name>A0AAD9I3B0_9PEZI</name>
<feature type="compositionally biased region" description="Low complexity" evidence="1">
    <location>
        <begin position="146"/>
        <end position="162"/>
    </location>
</feature>
<accession>A0AAD9I3B0</accession>
<dbReference type="Proteomes" id="UP001217918">
    <property type="component" value="Unassembled WGS sequence"/>
</dbReference>
<feature type="region of interest" description="Disordered" evidence="1">
    <location>
        <begin position="70"/>
        <end position="89"/>
    </location>
</feature>
<evidence type="ECO:0000256" key="1">
    <source>
        <dbReference type="SAM" id="MobiDB-lite"/>
    </source>
</evidence>
<dbReference type="AlphaFoldDB" id="A0AAD9I3B0"/>
<protein>
    <submittedName>
        <fullName evidence="2">Uncharacterized protein</fullName>
    </submittedName>
</protein>
<gene>
    <name evidence="2" type="ORF">P8C59_004699</name>
</gene>
<proteinExistence type="predicted"/>
<evidence type="ECO:0000313" key="2">
    <source>
        <dbReference type="EMBL" id="KAK2070183.1"/>
    </source>
</evidence>
<feature type="compositionally biased region" description="Low complexity" evidence="1">
    <location>
        <begin position="201"/>
        <end position="219"/>
    </location>
</feature>
<sequence length="284" mass="29275">MESRNRHLAALLDESIADLKAMAASRLHGEKEALSDALELAAAKIQLVKVYLEDNTLALPGQELPAINTLKLSSPRKPGPSPTVALDTTPVIMSSTAIEAARASPSPSQQGKSTAMPRDAAEAVDRMDTDDDAAVGPDSPEHARVASGALSPARSPAPSAAPDELPAAPGALRESRPHGPIPTRSTLAQSSFSWMLEPDASPSSSSPLSSGGPPSTTGRPHGGHRKPARGARRSASRERNAFLFGEVGGEGAAERRPSAEEGFGLQPIRKSVASGSGSRGGLAR</sequence>
<evidence type="ECO:0000313" key="3">
    <source>
        <dbReference type="Proteomes" id="UP001217918"/>
    </source>
</evidence>
<feature type="region of interest" description="Disordered" evidence="1">
    <location>
        <begin position="98"/>
        <end position="284"/>
    </location>
</feature>
<dbReference type="EMBL" id="JAQQPM010000003">
    <property type="protein sequence ID" value="KAK2070183.1"/>
    <property type="molecule type" value="Genomic_DNA"/>
</dbReference>
<feature type="compositionally biased region" description="Basic residues" evidence="1">
    <location>
        <begin position="221"/>
        <end position="234"/>
    </location>
</feature>
<organism evidence="2 3">
    <name type="scientific">Phyllachora maydis</name>
    <dbReference type="NCBI Taxonomy" id="1825666"/>
    <lineage>
        <taxon>Eukaryota</taxon>
        <taxon>Fungi</taxon>
        <taxon>Dikarya</taxon>
        <taxon>Ascomycota</taxon>
        <taxon>Pezizomycotina</taxon>
        <taxon>Sordariomycetes</taxon>
        <taxon>Sordariomycetidae</taxon>
        <taxon>Phyllachorales</taxon>
        <taxon>Phyllachoraceae</taxon>
        <taxon>Phyllachora</taxon>
    </lineage>
</organism>
<comment type="caution">
    <text evidence="2">The sequence shown here is derived from an EMBL/GenBank/DDBJ whole genome shotgun (WGS) entry which is preliminary data.</text>
</comment>
<feature type="compositionally biased region" description="Polar residues" evidence="1">
    <location>
        <begin position="183"/>
        <end position="193"/>
    </location>
</feature>
<reference evidence="2" key="1">
    <citation type="journal article" date="2023" name="Mol. Plant Microbe Interact.">
        <title>Elucidating the Obligate Nature and Biological Capacity of an Invasive Fungal Corn Pathogen.</title>
        <authorList>
            <person name="MacCready J.S."/>
            <person name="Roggenkamp E.M."/>
            <person name="Gdanetz K."/>
            <person name="Chilvers M.I."/>
        </authorList>
    </citation>
    <scope>NUCLEOTIDE SEQUENCE</scope>
    <source>
        <strain evidence="2">PM02</strain>
    </source>
</reference>
<keyword evidence="3" id="KW-1185">Reference proteome</keyword>